<evidence type="ECO:0000313" key="1">
    <source>
        <dbReference type="EMBL" id="KAI3702944.1"/>
    </source>
</evidence>
<reference evidence="1 2" key="2">
    <citation type="journal article" date="2022" name="Mol. Ecol. Resour.">
        <title>The genomes of chicory, endive, great burdock and yacon provide insights into Asteraceae paleo-polyploidization history and plant inulin production.</title>
        <authorList>
            <person name="Fan W."/>
            <person name="Wang S."/>
            <person name="Wang H."/>
            <person name="Wang A."/>
            <person name="Jiang F."/>
            <person name="Liu H."/>
            <person name="Zhao H."/>
            <person name="Xu D."/>
            <person name="Zhang Y."/>
        </authorList>
    </citation>
    <scope>NUCLEOTIDE SEQUENCE [LARGE SCALE GENOMIC DNA]</scope>
    <source>
        <strain evidence="2">cv. Niubang</strain>
    </source>
</reference>
<comment type="caution">
    <text evidence="1">The sequence shown here is derived from an EMBL/GenBank/DDBJ whole genome shotgun (WGS) entry which is preliminary data.</text>
</comment>
<sequence>MADQTNNSLSDSKLDATKSTNKRKNTPPIDIAAISKNPQLDHHQTDYPPPHKCPHEDKQPAKEEDEDMKDTATSNPKKIEKEKEEKKEDEGVTELPDIDVLEAIIRFHSRNGVYPFENSSAMRDFLSPLIRLGFGKPKELVAKIEQVKNKFKKEDHGGGENVIVEAGKEKEFELWMKINWGKKASGDDGNEGGCS</sequence>
<proteinExistence type="predicted"/>
<evidence type="ECO:0000313" key="2">
    <source>
        <dbReference type="Proteomes" id="UP001055879"/>
    </source>
</evidence>
<dbReference type="Proteomes" id="UP001055879">
    <property type="component" value="Linkage Group LG09"/>
</dbReference>
<dbReference type="EMBL" id="CM042055">
    <property type="protein sequence ID" value="KAI3702944.1"/>
    <property type="molecule type" value="Genomic_DNA"/>
</dbReference>
<gene>
    <name evidence="1" type="ORF">L6452_28698</name>
</gene>
<reference evidence="2" key="1">
    <citation type="journal article" date="2022" name="Mol. Ecol. Resour.">
        <title>The genomes of chicory, endive, great burdock and yacon provide insights into Asteraceae palaeo-polyploidization history and plant inulin production.</title>
        <authorList>
            <person name="Fan W."/>
            <person name="Wang S."/>
            <person name="Wang H."/>
            <person name="Wang A."/>
            <person name="Jiang F."/>
            <person name="Liu H."/>
            <person name="Zhao H."/>
            <person name="Xu D."/>
            <person name="Zhang Y."/>
        </authorList>
    </citation>
    <scope>NUCLEOTIDE SEQUENCE [LARGE SCALE GENOMIC DNA]</scope>
    <source>
        <strain evidence="2">cv. Niubang</strain>
    </source>
</reference>
<protein>
    <submittedName>
        <fullName evidence="1">Uncharacterized protein</fullName>
    </submittedName>
</protein>
<organism evidence="1 2">
    <name type="scientific">Arctium lappa</name>
    <name type="common">Greater burdock</name>
    <name type="synonym">Lappa major</name>
    <dbReference type="NCBI Taxonomy" id="4217"/>
    <lineage>
        <taxon>Eukaryota</taxon>
        <taxon>Viridiplantae</taxon>
        <taxon>Streptophyta</taxon>
        <taxon>Embryophyta</taxon>
        <taxon>Tracheophyta</taxon>
        <taxon>Spermatophyta</taxon>
        <taxon>Magnoliopsida</taxon>
        <taxon>eudicotyledons</taxon>
        <taxon>Gunneridae</taxon>
        <taxon>Pentapetalae</taxon>
        <taxon>asterids</taxon>
        <taxon>campanulids</taxon>
        <taxon>Asterales</taxon>
        <taxon>Asteraceae</taxon>
        <taxon>Carduoideae</taxon>
        <taxon>Cardueae</taxon>
        <taxon>Arctiinae</taxon>
        <taxon>Arctium</taxon>
    </lineage>
</organism>
<keyword evidence="2" id="KW-1185">Reference proteome</keyword>
<accession>A0ACB8ZY96</accession>
<name>A0ACB8ZY96_ARCLA</name>